<feature type="transmembrane region" description="Helical" evidence="1">
    <location>
        <begin position="45"/>
        <end position="66"/>
    </location>
</feature>
<proteinExistence type="predicted"/>
<accession>A0A812NUP1</accession>
<reference evidence="2" key="1">
    <citation type="submission" date="2021-02" db="EMBL/GenBank/DDBJ databases">
        <authorList>
            <person name="Dougan E. K."/>
            <person name="Rhodes N."/>
            <person name="Thang M."/>
            <person name="Chan C."/>
        </authorList>
    </citation>
    <scope>NUCLEOTIDE SEQUENCE</scope>
</reference>
<dbReference type="EMBL" id="CAJNDS010002110">
    <property type="protein sequence ID" value="CAE7332568.1"/>
    <property type="molecule type" value="Genomic_DNA"/>
</dbReference>
<sequence>MLNLILQVVSLGGLLSFSVYGRVNLAVTVLLLYYTNERSVLHREITEMIFWACMYGWFGFIFIGLHDSPLLQLGEIKSVFGNLADVIIVLVFSLFGIWAHTSAQTERLASSIQELDLQMLVEKPYGETGAARFTVYCIQNLISQRSTSSGQLQRLAGRLQEVLTGRMHWLEEEVLQALEACCHRTDPKDPPEDLLYVLNCSEVDLPQFLALAGSEAILKILRDNIRHMDTVTKTRLVDALQRQHDFYVMRLQQEVVVELLESTTGDELRMMKDVLDEGGDFYNLHKLVFHDLDPEMYQRALSHIQKEGRRMAGQYEPHKAPIKIISDVDDTLYGSGGHFPAGCDERFPKSQVYPGVLALFKEITAERAMKQKEKAPKGEEDENEQPSFSVLRLLGYRVHNNTNPVWIRVPGRQWKDVTSHEKLLTPQKP</sequence>
<evidence type="ECO:0000313" key="2">
    <source>
        <dbReference type="EMBL" id="CAE7332568.1"/>
    </source>
</evidence>
<dbReference type="PANTHER" id="PTHR40861">
    <property type="entry name" value="DUF2183 DOMAIN-CONTAINING PROTEIN"/>
    <property type="match status" value="1"/>
</dbReference>
<protein>
    <submittedName>
        <fullName evidence="2">Uncharacterized protein</fullName>
    </submittedName>
</protein>
<gene>
    <name evidence="2" type="ORF">SNAT2548_LOCUS17395</name>
</gene>
<dbReference type="PANTHER" id="PTHR40861:SF1">
    <property type="entry name" value="PHOSPHATIDATE PHOSPHATASE APP1 CATALYTIC DOMAIN-CONTAINING PROTEIN"/>
    <property type="match status" value="1"/>
</dbReference>
<evidence type="ECO:0000256" key="1">
    <source>
        <dbReference type="SAM" id="Phobius"/>
    </source>
</evidence>
<keyword evidence="1" id="KW-1133">Transmembrane helix</keyword>
<feature type="transmembrane region" description="Helical" evidence="1">
    <location>
        <begin position="78"/>
        <end position="99"/>
    </location>
</feature>
<name>A0A812NUP1_9DINO</name>
<keyword evidence="1" id="KW-0472">Membrane</keyword>
<dbReference type="Proteomes" id="UP000604046">
    <property type="component" value="Unassembled WGS sequence"/>
</dbReference>
<organism evidence="2 3">
    <name type="scientific">Symbiodinium natans</name>
    <dbReference type="NCBI Taxonomy" id="878477"/>
    <lineage>
        <taxon>Eukaryota</taxon>
        <taxon>Sar</taxon>
        <taxon>Alveolata</taxon>
        <taxon>Dinophyceae</taxon>
        <taxon>Suessiales</taxon>
        <taxon>Symbiodiniaceae</taxon>
        <taxon>Symbiodinium</taxon>
    </lineage>
</organism>
<dbReference type="AlphaFoldDB" id="A0A812NUP1"/>
<comment type="caution">
    <text evidence="2">The sequence shown here is derived from an EMBL/GenBank/DDBJ whole genome shotgun (WGS) entry which is preliminary data.</text>
</comment>
<keyword evidence="3" id="KW-1185">Reference proteome</keyword>
<evidence type="ECO:0000313" key="3">
    <source>
        <dbReference type="Proteomes" id="UP000604046"/>
    </source>
</evidence>
<dbReference type="OrthoDB" id="191535at2759"/>
<keyword evidence="1" id="KW-0812">Transmembrane</keyword>